<geneLocation type="plasmid" evidence="2">
    <name>pRGRH0204</name>
</geneLocation>
<dbReference type="SUPFAM" id="SSF47729">
    <property type="entry name" value="IHF-like DNA-binding proteins"/>
    <property type="match status" value="1"/>
</dbReference>
<protein>
    <recommendedName>
        <fullName evidence="3">Integration host factor subunit beta</fullName>
    </recommendedName>
</protein>
<dbReference type="GO" id="GO:0030527">
    <property type="term" value="F:structural constituent of chromatin"/>
    <property type="evidence" value="ECO:0007669"/>
    <property type="project" value="InterPro"/>
</dbReference>
<dbReference type="PRINTS" id="PR01727">
    <property type="entry name" value="DNABINDINGHU"/>
</dbReference>
<dbReference type="GO" id="GO:0003677">
    <property type="term" value="F:DNA binding"/>
    <property type="evidence" value="ECO:0007669"/>
    <property type="project" value="UniProtKB-KW"/>
</dbReference>
<dbReference type="EMBL" id="LN852884">
    <property type="protein sequence ID" value="CRY94176.1"/>
    <property type="molecule type" value="Genomic_DNA"/>
</dbReference>
<sequence length="90" mass="10000">MTKADLVQEISKQTGIDRNEVLMIVEAFMETVKGSLSNGKNVYLRGFGSFIIKRKAEKTGRNIGQNTTLVIPAHNVPAFKPSKEFSKKLC</sequence>
<dbReference type="PANTHER" id="PTHR33175:SF3">
    <property type="entry name" value="DNA-BINDING PROTEIN HU-BETA"/>
    <property type="match status" value="1"/>
</dbReference>
<proteinExistence type="predicted"/>
<evidence type="ECO:0000313" key="2">
    <source>
        <dbReference type="EMBL" id="CRY94176.1"/>
    </source>
</evidence>
<keyword evidence="2" id="KW-0614">Plasmid</keyword>
<dbReference type="CDD" id="cd13836">
    <property type="entry name" value="IHF_B"/>
    <property type="match status" value="1"/>
</dbReference>
<dbReference type="AlphaFoldDB" id="A0A0H5PWP9"/>
<dbReference type="SMART" id="SM00411">
    <property type="entry name" value="BHL"/>
    <property type="match status" value="1"/>
</dbReference>
<reference evidence="2" key="2">
    <citation type="submission" date="2015-07" db="EMBL/GenBank/DDBJ databases">
        <title>Plasmids, circular viruses and viroids from rat gut.</title>
        <authorList>
            <person name="Jorgensen T.J."/>
            <person name="Hansen M.A."/>
            <person name="Xu Z."/>
            <person name="Tabak M.A."/>
            <person name="Sorensen S.J."/>
            <person name="Hansen L.H."/>
        </authorList>
    </citation>
    <scope>NUCLEOTIDE SEQUENCE</scope>
    <source>
        <plasmid evidence="2">pRGRH0204</plasmid>
    </source>
</reference>
<dbReference type="PANTHER" id="PTHR33175">
    <property type="entry name" value="DNA-BINDING PROTEIN HU"/>
    <property type="match status" value="1"/>
</dbReference>
<keyword evidence="1" id="KW-0238">DNA-binding</keyword>
<dbReference type="Gene3D" id="4.10.520.10">
    <property type="entry name" value="IHF-like DNA-binding proteins"/>
    <property type="match status" value="1"/>
</dbReference>
<evidence type="ECO:0000256" key="1">
    <source>
        <dbReference type="ARBA" id="ARBA00023125"/>
    </source>
</evidence>
<dbReference type="Pfam" id="PF00216">
    <property type="entry name" value="Bac_DNA_binding"/>
    <property type="match status" value="1"/>
</dbReference>
<dbReference type="InterPro" id="IPR010992">
    <property type="entry name" value="IHF-like_DNA-bd_dom_sf"/>
</dbReference>
<evidence type="ECO:0008006" key="3">
    <source>
        <dbReference type="Google" id="ProtNLM"/>
    </source>
</evidence>
<accession>A0A0H5PWP9</accession>
<dbReference type="FunFam" id="4.10.520.10:FF:000007">
    <property type="entry name" value="Integration host factor subunit beta"/>
    <property type="match status" value="1"/>
</dbReference>
<reference evidence="2" key="1">
    <citation type="submission" date="2015-06" db="EMBL/GenBank/DDBJ databases">
        <authorList>
            <person name="Joergensen T."/>
        </authorList>
    </citation>
    <scope>NUCLEOTIDE SEQUENCE</scope>
    <source>
        <plasmid evidence="2">pRGRH0204</plasmid>
    </source>
</reference>
<dbReference type="InterPro" id="IPR000119">
    <property type="entry name" value="Hist_DNA-bd"/>
</dbReference>
<name>A0A0H5PWP9_9ZZZZ</name>
<organism evidence="2">
    <name type="scientific">uncultured prokaryote</name>
    <dbReference type="NCBI Taxonomy" id="198431"/>
    <lineage>
        <taxon>unclassified sequences</taxon>
        <taxon>environmental samples</taxon>
    </lineage>
</organism>